<dbReference type="EC" id="4.2.1.1" evidence="2"/>
<evidence type="ECO:0000256" key="5">
    <source>
        <dbReference type="ARBA" id="ARBA00023239"/>
    </source>
</evidence>
<evidence type="ECO:0000256" key="4">
    <source>
        <dbReference type="ARBA" id="ARBA00022833"/>
    </source>
</evidence>
<dbReference type="Gene3D" id="3.10.200.10">
    <property type="entry name" value="Alpha carbonic anhydrase"/>
    <property type="match status" value="2"/>
</dbReference>
<feature type="region of interest" description="Disordered" evidence="7">
    <location>
        <begin position="448"/>
        <end position="527"/>
    </location>
</feature>
<evidence type="ECO:0000256" key="3">
    <source>
        <dbReference type="ARBA" id="ARBA00022723"/>
    </source>
</evidence>
<dbReference type="InterPro" id="IPR036398">
    <property type="entry name" value="CA_dom_sf"/>
</dbReference>
<dbReference type="AlphaFoldDB" id="A0ABD3RW66"/>
<proteinExistence type="inferred from homology"/>
<dbReference type="GO" id="GO:0004089">
    <property type="term" value="F:carbonate dehydratase activity"/>
    <property type="evidence" value="ECO:0007669"/>
    <property type="project" value="UniProtKB-EC"/>
</dbReference>
<dbReference type="PANTHER" id="PTHR18952:SF265">
    <property type="entry name" value="CARBONIC ANHYDRASE"/>
    <property type="match status" value="1"/>
</dbReference>
<organism evidence="9 10">
    <name type="scientific">Cyclostephanos tholiformis</name>
    <dbReference type="NCBI Taxonomy" id="382380"/>
    <lineage>
        <taxon>Eukaryota</taxon>
        <taxon>Sar</taxon>
        <taxon>Stramenopiles</taxon>
        <taxon>Ochrophyta</taxon>
        <taxon>Bacillariophyta</taxon>
        <taxon>Coscinodiscophyceae</taxon>
        <taxon>Thalassiosirophycidae</taxon>
        <taxon>Stephanodiscales</taxon>
        <taxon>Stephanodiscaceae</taxon>
        <taxon>Cyclostephanos</taxon>
    </lineage>
</organism>
<evidence type="ECO:0000259" key="8">
    <source>
        <dbReference type="Pfam" id="PF00194"/>
    </source>
</evidence>
<sequence length="705" mass="76630">MIRHFTPSARLHRCESSSMDDDDARASETCPSSSSSSSSSSTLSTSLLTSSIAFALIGSVAFLSIRGYVATRTPTPSTAAHPGGMMDGNSSSSYSPSPPSIPPTTTSSSSYPSSSTSPVPIVDVVVLVDYTSHPATASCFIDDDDDDDDANGNRRYYDYNTSVGSAYGPDTWGNVNVSSSASGRGGEEEDGEEDGEECIWNYWTEIEHFRHDDDVRGEEDDLYSSSEFRENRCDGGANGASRRSPIDVCDVPSGRCMEYHEIRVRGGDYRIGRDDARMTKQILPNKLRVLVSRRPDEVRLRCLDYWSAIGNGTVDPASDPDHDDVLCASEPPGADFANVQQRALDLLNIDIKFPSEHTVCGRRYDGEMQYYFYHPARRTLLVVAWLLEATDVWTDNDGIIGNSSTTNAHMQLLIDEFRGIYDANEEACRGGDGDVGGMAAEVVLLPSDHSPFHEPERSLRGEGWVSSKTTANDGPTYNPSIPPSNHPSEGPSEYRGSGYPSATSIPTSTPAPGVSPGPTIDPGPWDPFHPDIQRTIHFWGYDGSLTEVPCTDAASWRIMDVPVRISIDQLELMREALFNNRDPRRDCAYTSNHYMGSVARPIDGTLPYYKCTRDDYVGDDERKACGSRRGCADHPFGPRLGEYVEPIVHVTSPPSEAPTTSASPSESPSASPSSVPPMAFPNSEHPAASSIFPSGSSTNVDDRPI</sequence>
<keyword evidence="5" id="KW-0456">Lyase</keyword>
<protein>
    <recommendedName>
        <fullName evidence="2">carbonic anhydrase</fullName>
        <ecNumber evidence="2">4.2.1.1</ecNumber>
    </recommendedName>
</protein>
<feature type="compositionally biased region" description="Low complexity" evidence="7">
    <location>
        <begin position="650"/>
        <end position="673"/>
    </location>
</feature>
<dbReference type="InterPro" id="IPR023561">
    <property type="entry name" value="Carbonic_anhydrase_a-class"/>
</dbReference>
<gene>
    <name evidence="9" type="ORF">ACHAXA_009890</name>
</gene>
<evidence type="ECO:0000313" key="9">
    <source>
        <dbReference type="EMBL" id="KAL3816465.1"/>
    </source>
</evidence>
<feature type="region of interest" description="Disordered" evidence="7">
    <location>
        <begin position="74"/>
        <end position="117"/>
    </location>
</feature>
<comment type="similarity">
    <text evidence="1">Belongs to the alpha-carbonic anhydrase family.</text>
</comment>
<feature type="compositionally biased region" description="Polar residues" evidence="7">
    <location>
        <begin position="466"/>
        <end position="479"/>
    </location>
</feature>
<dbReference type="PANTHER" id="PTHR18952">
    <property type="entry name" value="CARBONIC ANHYDRASE"/>
    <property type="match status" value="1"/>
</dbReference>
<feature type="compositionally biased region" description="Pro residues" evidence="7">
    <location>
        <begin position="513"/>
        <end position="527"/>
    </location>
</feature>
<evidence type="ECO:0000256" key="6">
    <source>
        <dbReference type="ARBA" id="ARBA00048348"/>
    </source>
</evidence>
<feature type="domain" description="Alpha-carbonic anhydrase" evidence="8">
    <location>
        <begin position="534"/>
        <end position="594"/>
    </location>
</feature>
<accession>A0ABD3RW66</accession>
<keyword evidence="3" id="KW-0479">Metal-binding</keyword>
<comment type="caution">
    <text evidence="9">The sequence shown here is derived from an EMBL/GenBank/DDBJ whole genome shotgun (WGS) entry which is preliminary data.</text>
</comment>
<name>A0ABD3RW66_9STRA</name>
<feature type="region of interest" description="Disordered" evidence="7">
    <location>
        <begin position="650"/>
        <end position="705"/>
    </location>
</feature>
<feature type="compositionally biased region" description="Polar residues" evidence="7">
    <location>
        <begin position="500"/>
        <end position="510"/>
    </location>
</feature>
<evidence type="ECO:0000256" key="7">
    <source>
        <dbReference type="SAM" id="MobiDB-lite"/>
    </source>
</evidence>
<comment type="catalytic activity">
    <reaction evidence="6">
        <text>hydrogencarbonate + H(+) = CO2 + H2O</text>
        <dbReference type="Rhea" id="RHEA:10748"/>
        <dbReference type="ChEBI" id="CHEBI:15377"/>
        <dbReference type="ChEBI" id="CHEBI:15378"/>
        <dbReference type="ChEBI" id="CHEBI:16526"/>
        <dbReference type="ChEBI" id="CHEBI:17544"/>
        <dbReference type="EC" id="4.2.1.1"/>
    </reaction>
</comment>
<dbReference type="Proteomes" id="UP001530377">
    <property type="component" value="Unassembled WGS sequence"/>
</dbReference>
<reference evidence="9 10" key="1">
    <citation type="submission" date="2024-10" db="EMBL/GenBank/DDBJ databases">
        <title>Updated reference genomes for cyclostephanoid diatoms.</title>
        <authorList>
            <person name="Roberts W.R."/>
            <person name="Alverson A.J."/>
        </authorList>
    </citation>
    <scope>NUCLEOTIDE SEQUENCE [LARGE SCALE GENOMIC DNA]</scope>
    <source>
        <strain evidence="9 10">AJA228-03</strain>
    </source>
</reference>
<keyword evidence="4" id="KW-0862">Zinc</keyword>
<dbReference type="InterPro" id="IPR001148">
    <property type="entry name" value="CA_dom"/>
</dbReference>
<dbReference type="SUPFAM" id="SSF51069">
    <property type="entry name" value="Carbonic anhydrase"/>
    <property type="match status" value="1"/>
</dbReference>
<feature type="region of interest" description="Disordered" evidence="7">
    <location>
        <begin position="1"/>
        <end position="42"/>
    </location>
</feature>
<feature type="compositionally biased region" description="Low complexity" evidence="7">
    <location>
        <begin position="103"/>
        <end position="117"/>
    </location>
</feature>
<dbReference type="GO" id="GO:0046872">
    <property type="term" value="F:metal ion binding"/>
    <property type="evidence" value="ECO:0007669"/>
    <property type="project" value="UniProtKB-KW"/>
</dbReference>
<feature type="compositionally biased region" description="Basic and acidic residues" evidence="7">
    <location>
        <begin position="450"/>
        <end position="460"/>
    </location>
</feature>
<feature type="compositionally biased region" description="Low complexity" evidence="7">
    <location>
        <begin position="32"/>
        <end position="42"/>
    </location>
</feature>
<dbReference type="EMBL" id="JALLPB020000147">
    <property type="protein sequence ID" value="KAL3816465.1"/>
    <property type="molecule type" value="Genomic_DNA"/>
</dbReference>
<dbReference type="Pfam" id="PF00194">
    <property type="entry name" value="Carb_anhydrase"/>
    <property type="match status" value="1"/>
</dbReference>
<keyword evidence="10" id="KW-1185">Reference proteome</keyword>
<evidence type="ECO:0000256" key="2">
    <source>
        <dbReference type="ARBA" id="ARBA00012925"/>
    </source>
</evidence>
<evidence type="ECO:0000313" key="10">
    <source>
        <dbReference type="Proteomes" id="UP001530377"/>
    </source>
</evidence>
<evidence type="ECO:0000256" key="1">
    <source>
        <dbReference type="ARBA" id="ARBA00010718"/>
    </source>
</evidence>